<dbReference type="SUPFAM" id="SSF52788">
    <property type="entry name" value="Phosphotyrosine protein phosphatases I"/>
    <property type="match status" value="1"/>
</dbReference>
<feature type="domain" description="Phosphotyrosine protein phosphatase I" evidence="7">
    <location>
        <begin position="18"/>
        <end position="158"/>
    </location>
</feature>
<dbReference type="EC" id="3.1.3.48" evidence="2"/>
<evidence type="ECO:0000313" key="8">
    <source>
        <dbReference type="EMBL" id="NYS25401.1"/>
    </source>
</evidence>
<comment type="caution">
    <text evidence="8">The sequence shown here is derived from an EMBL/GenBank/DDBJ whole genome shotgun (WGS) entry which is preliminary data.</text>
</comment>
<keyword evidence="3" id="KW-0378">Hydrolase</keyword>
<dbReference type="Pfam" id="PF01451">
    <property type="entry name" value="LMWPc"/>
    <property type="match status" value="1"/>
</dbReference>
<dbReference type="InterPro" id="IPR023485">
    <property type="entry name" value="Ptyr_pPase"/>
</dbReference>
<dbReference type="InterPro" id="IPR050438">
    <property type="entry name" value="LMW_PTPase"/>
</dbReference>
<dbReference type="PRINTS" id="PR00719">
    <property type="entry name" value="LMWPTPASE"/>
</dbReference>
<accession>A0A7Z0KZC6</accession>
<reference evidence="8 9" key="1">
    <citation type="journal article" date="2000" name="Arch. Microbiol.">
        <title>Rhodobaca bogoriensis gen. nov. and sp. nov., an alkaliphilic purple nonsulfur bacterium from African Rift Valley soda lakes.</title>
        <authorList>
            <person name="Milford A.D."/>
            <person name="Achenbach L.A."/>
            <person name="Jung D.O."/>
            <person name="Madigan M.T."/>
        </authorList>
    </citation>
    <scope>NUCLEOTIDE SEQUENCE [LARGE SCALE GENOMIC DNA]</scope>
    <source>
        <strain evidence="8 9">2376</strain>
    </source>
</reference>
<dbReference type="SMART" id="SM00226">
    <property type="entry name" value="LMWPc"/>
    <property type="match status" value="1"/>
</dbReference>
<gene>
    <name evidence="8" type="ORF">HUK65_10390</name>
</gene>
<dbReference type="PANTHER" id="PTHR11717:SF31">
    <property type="entry name" value="LOW MOLECULAR WEIGHT PROTEIN-TYROSINE-PHOSPHATASE ETP-RELATED"/>
    <property type="match status" value="1"/>
</dbReference>
<protein>
    <recommendedName>
        <fullName evidence="2">protein-tyrosine-phosphatase</fullName>
        <ecNumber evidence="2">3.1.3.48</ecNumber>
    </recommendedName>
</protein>
<dbReference type="RefSeq" id="WP_179906106.1">
    <property type="nucleotide sequence ID" value="NZ_JACBXS010000019.1"/>
</dbReference>
<name>A0A7Z0KZC6_9RHOB</name>
<dbReference type="GO" id="GO:0004725">
    <property type="term" value="F:protein tyrosine phosphatase activity"/>
    <property type="evidence" value="ECO:0007669"/>
    <property type="project" value="UniProtKB-EC"/>
</dbReference>
<evidence type="ECO:0000256" key="5">
    <source>
        <dbReference type="ARBA" id="ARBA00051722"/>
    </source>
</evidence>
<dbReference type="InterPro" id="IPR017867">
    <property type="entry name" value="Tyr_phospatase_low_mol_wt"/>
</dbReference>
<feature type="active site" evidence="6">
    <location>
        <position position="30"/>
    </location>
</feature>
<dbReference type="EMBL" id="JACBXS010000019">
    <property type="protein sequence ID" value="NYS25401.1"/>
    <property type="molecule type" value="Genomic_DNA"/>
</dbReference>
<evidence type="ECO:0000256" key="1">
    <source>
        <dbReference type="ARBA" id="ARBA00011063"/>
    </source>
</evidence>
<evidence type="ECO:0000313" key="9">
    <source>
        <dbReference type="Proteomes" id="UP000529417"/>
    </source>
</evidence>
<sequence>MAALRFGAFRGGIETVLKSVLVVCVGNICRSPLGERMLQDALQGSGITVASCGIAAVVGHGADATAATVAAEAGVTLDGHVARQFTPEIGKAHDLILVMEPGHKREIARLSPELSGRIMLFDHWTGGTGIADPYRQPRAFHEDVHARLAAAADAWAAKLAPARRQQVSG</sequence>
<evidence type="ECO:0000256" key="3">
    <source>
        <dbReference type="ARBA" id="ARBA00022801"/>
    </source>
</evidence>
<dbReference type="PANTHER" id="PTHR11717">
    <property type="entry name" value="LOW MOLECULAR WEIGHT PROTEIN TYROSINE PHOSPHATASE"/>
    <property type="match status" value="1"/>
</dbReference>
<evidence type="ECO:0000256" key="4">
    <source>
        <dbReference type="ARBA" id="ARBA00022912"/>
    </source>
</evidence>
<feature type="active site" description="Proton donor" evidence="6">
    <location>
        <position position="132"/>
    </location>
</feature>
<evidence type="ECO:0000259" key="7">
    <source>
        <dbReference type="SMART" id="SM00226"/>
    </source>
</evidence>
<dbReference type="Proteomes" id="UP000529417">
    <property type="component" value="Unassembled WGS sequence"/>
</dbReference>
<dbReference type="AlphaFoldDB" id="A0A7Z0KZC6"/>
<evidence type="ECO:0000256" key="2">
    <source>
        <dbReference type="ARBA" id="ARBA00013064"/>
    </source>
</evidence>
<proteinExistence type="inferred from homology"/>
<keyword evidence="4" id="KW-0904">Protein phosphatase</keyword>
<keyword evidence="9" id="KW-1185">Reference proteome</keyword>
<dbReference type="InterPro" id="IPR036196">
    <property type="entry name" value="Ptyr_pPase_sf"/>
</dbReference>
<comment type="similarity">
    <text evidence="1">Belongs to the low molecular weight phosphotyrosine protein phosphatase family.</text>
</comment>
<organism evidence="8 9">
    <name type="scientific">Rhabdonatronobacter sediminivivens</name>
    <dbReference type="NCBI Taxonomy" id="2743469"/>
    <lineage>
        <taxon>Bacteria</taxon>
        <taxon>Pseudomonadati</taxon>
        <taxon>Pseudomonadota</taxon>
        <taxon>Alphaproteobacteria</taxon>
        <taxon>Rhodobacterales</taxon>
        <taxon>Paracoccaceae</taxon>
        <taxon>Rhabdonatronobacter</taxon>
    </lineage>
</organism>
<feature type="active site" description="Nucleophile" evidence="6">
    <location>
        <position position="24"/>
    </location>
</feature>
<comment type="catalytic activity">
    <reaction evidence="5">
        <text>O-phospho-L-tyrosyl-[protein] + H2O = L-tyrosyl-[protein] + phosphate</text>
        <dbReference type="Rhea" id="RHEA:10684"/>
        <dbReference type="Rhea" id="RHEA-COMP:10136"/>
        <dbReference type="Rhea" id="RHEA-COMP:20101"/>
        <dbReference type="ChEBI" id="CHEBI:15377"/>
        <dbReference type="ChEBI" id="CHEBI:43474"/>
        <dbReference type="ChEBI" id="CHEBI:46858"/>
        <dbReference type="ChEBI" id="CHEBI:61978"/>
        <dbReference type="EC" id="3.1.3.48"/>
    </reaction>
</comment>
<evidence type="ECO:0000256" key="6">
    <source>
        <dbReference type="PIRSR" id="PIRSR617867-1"/>
    </source>
</evidence>
<dbReference type="Gene3D" id="3.40.50.2300">
    <property type="match status" value="1"/>
</dbReference>